<feature type="compositionally biased region" description="Low complexity" evidence="2">
    <location>
        <begin position="236"/>
        <end position="245"/>
    </location>
</feature>
<evidence type="ECO:0000256" key="1">
    <source>
        <dbReference type="ARBA" id="ARBA00023118"/>
    </source>
</evidence>
<dbReference type="Pfam" id="PF09704">
    <property type="entry name" value="Cas_Cas5d"/>
    <property type="match status" value="1"/>
</dbReference>
<proteinExistence type="predicted"/>
<dbReference type="NCBIfam" id="TIGR02593">
    <property type="entry name" value="CRISPR_cas5"/>
    <property type="match status" value="1"/>
</dbReference>
<comment type="caution">
    <text evidence="3">The sequence shown here is derived from an EMBL/GenBank/DDBJ whole genome shotgun (WGS) entry which is preliminary data.</text>
</comment>
<dbReference type="GO" id="GO:0043571">
    <property type="term" value="P:maintenance of CRISPR repeat elements"/>
    <property type="evidence" value="ECO:0007669"/>
    <property type="project" value="InterPro"/>
</dbReference>
<accession>A0A919N526</accession>
<dbReference type="InterPro" id="IPR010147">
    <property type="entry name" value="CRISPR-assoc_prot_CasD"/>
</dbReference>
<reference evidence="3" key="1">
    <citation type="submission" date="2021-01" db="EMBL/GenBank/DDBJ databases">
        <title>Whole genome shotgun sequence of Actinoplanes siamensis NBRC 109076.</title>
        <authorList>
            <person name="Komaki H."/>
            <person name="Tamura T."/>
        </authorList>
    </citation>
    <scope>NUCLEOTIDE SEQUENCE</scope>
    <source>
        <strain evidence="3">NBRC 109076</strain>
    </source>
</reference>
<dbReference type="NCBIfam" id="TIGR01868">
    <property type="entry name" value="casD_Cas5e"/>
    <property type="match status" value="1"/>
</dbReference>
<dbReference type="CDD" id="cd09693">
    <property type="entry name" value="Cas5_I"/>
    <property type="match status" value="1"/>
</dbReference>
<dbReference type="Gene3D" id="3.30.70.2660">
    <property type="match status" value="1"/>
</dbReference>
<organism evidence="3 4">
    <name type="scientific">Actinoplanes siamensis</name>
    <dbReference type="NCBI Taxonomy" id="1223317"/>
    <lineage>
        <taxon>Bacteria</taxon>
        <taxon>Bacillati</taxon>
        <taxon>Actinomycetota</taxon>
        <taxon>Actinomycetes</taxon>
        <taxon>Micromonosporales</taxon>
        <taxon>Micromonosporaceae</taxon>
        <taxon>Actinoplanes</taxon>
    </lineage>
</organism>
<evidence type="ECO:0000256" key="2">
    <source>
        <dbReference type="SAM" id="MobiDB-lite"/>
    </source>
</evidence>
<gene>
    <name evidence="3" type="ORF">Asi03nite_19600</name>
</gene>
<sequence>MNTALTPPRCLVLRLAAPLQSWGGPSRFNRRDTMPEPTKGGIVGLLAAAQGRRRQDPIEDLLGLSLGVRTDRPGSLLRDYHTASNLDGSPLPSAQTNNRGRQKATSPAKNTYVTTRYYLQDAVFVAAVHGPLELLGALTAALANPRFPLALGRRSCPPTQPLVLPYTGPDKPLWPGTLTEVLQAVPRQGGRLGGRRPLAATIDDPAGDEVRIDVPRTFDPKNRSYATRTVRNIWVDPPSDAPAEASPDDHDPFALTY</sequence>
<dbReference type="AlphaFoldDB" id="A0A919N526"/>
<feature type="region of interest" description="Disordered" evidence="2">
    <location>
        <begin position="80"/>
        <end position="108"/>
    </location>
</feature>
<feature type="compositionally biased region" description="Basic and acidic residues" evidence="2">
    <location>
        <begin position="247"/>
        <end position="257"/>
    </location>
</feature>
<dbReference type="Proteomes" id="UP000629619">
    <property type="component" value="Unassembled WGS sequence"/>
</dbReference>
<keyword evidence="1" id="KW-0051">Antiviral defense</keyword>
<feature type="compositionally biased region" description="Polar residues" evidence="2">
    <location>
        <begin position="82"/>
        <end position="108"/>
    </location>
</feature>
<evidence type="ECO:0000313" key="3">
    <source>
        <dbReference type="EMBL" id="GIF04422.1"/>
    </source>
</evidence>
<dbReference type="GO" id="GO:0003723">
    <property type="term" value="F:RNA binding"/>
    <property type="evidence" value="ECO:0007669"/>
    <property type="project" value="InterPro"/>
</dbReference>
<protein>
    <submittedName>
        <fullName evidence="3">Type I-E CRISPR-associated protein Cas5/CasD</fullName>
    </submittedName>
</protein>
<dbReference type="InterPro" id="IPR013422">
    <property type="entry name" value="CRISPR-assoc_prot_Cas5_N"/>
</dbReference>
<dbReference type="RefSeq" id="WP_203678219.1">
    <property type="nucleotide sequence ID" value="NZ_BOMW01000019.1"/>
</dbReference>
<dbReference type="InterPro" id="IPR021124">
    <property type="entry name" value="CRISPR-assoc_prot_Cas5"/>
</dbReference>
<dbReference type="GO" id="GO:0051607">
    <property type="term" value="P:defense response to virus"/>
    <property type="evidence" value="ECO:0007669"/>
    <property type="project" value="UniProtKB-KW"/>
</dbReference>
<keyword evidence="4" id="KW-1185">Reference proteome</keyword>
<evidence type="ECO:0000313" key="4">
    <source>
        <dbReference type="Proteomes" id="UP000629619"/>
    </source>
</evidence>
<dbReference type="EMBL" id="BOMW01000019">
    <property type="protein sequence ID" value="GIF04422.1"/>
    <property type="molecule type" value="Genomic_DNA"/>
</dbReference>
<feature type="region of interest" description="Disordered" evidence="2">
    <location>
        <begin position="235"/>
        <end position="257"/>
    </location>
</feature>
<name>A0A919N526_9ACTN</name>